<dbReference type="AlphaFoldDB" id="A0A382VV46"/>
<organism evidence="1">
    <name type="scientific">marine metagenome</name>
    <dbReference type="NCBI Taxonomy" id="408172"/>
    <lineage>
        <taxon>unclassified sequences</taxon>
        <taxon>metagenomes</taxon>
        <taxon>ecological metagenomes</taxon>
    </lineage>
</organism>
<name>A0A382VV46_9ZZZZ</name>
<sequence length="33" mass="3674">MIQFTCCSMVTIIFDRTDGLPGPEIVNRFGKLA</sequence>
<protein>
    <submittedName>
        <fullName evidence="1">Uncharacterized protein</fullName>
    </submittedName>
</protein>
<dbReference type="EMBL" id="UINC01154864">
    <property type="protein sequence ID" value="SVD50377.1"/>
    <property type="molecule type" value="Genomic_DNA"/>
</dbReference>
<proteinExistence type="predicted"/>
<accession>A0A382VV46</accession>
<reference evidence="1" key="1">
    <citation type="submission" date="2018-05" db="EMBL/GenBank/DDBJ databases">
        <authorList>
            <person name="Lanie J.A."/>
            <person name="Ng W.-L."/>
            <person name="Kazmierczak K.M."/>
            <person name="Andrzejewski T.M."/>
            <person name="Davidsen T.M."/>
            <person name="Wayne K.J."/>
            <person name="Tettelin H."/>
            <person name="Glass J.I."/>
            <person name="Rusch D."/>
            <person name="Podicherti R."/>
            <person name="Tsui H.-C.T."/>
            <person name="Winkler M.E."/>
        </authorList>
    </citation>
    <scope>NUCLEOTIDE SEQUENCE</scope>
</reference>
<gene>
    <name evidence="1" type="ORF">METZ01_LOCUS403231</name>
</gene>
<evidence type="ECO:0000313" key="1">
    <source>
        <dbReference type="EMBL" id="SVD50377.1"/>
    </source>
</evidence>
<feature type="non-terminal residue" evidence="1">
    <location>
        <position position="33"/>
    </location>
</feature>